<feature type="region of interest" description="Disordered" evidence="1">
    <location>
        <begin position="1"/>
        <end position="33"/>
    </location>
</feature>
<gene>
    <name evidence="2" type="ORF">B296_00022501</name>
</gene>
<dbReference type="AlphaFoldDB" id="A0A426YAS7"/>
<feature type="compositionally biased region" description="Pro residues" evidence="1">
    <location>
        <begin position="1"/>
        <end position="12"/>
    </location>
</feature>
<accession>A0A426YAS7</accession>
<feature type="compositionally biased region" description="Basic and acidic residues" evidence="1">
    <location>
        <begin position="19"/>
        <end position="33"/>
    </location>
</feature>
<dbReference type="Proteomes" id="UP000287651">
    <property type="component" value="Unassembled WGS sequence"/>
</dbReference>
<name>A0A426YAS7_ENSVE</name>
<proteinExistence type="predicted"/>
<evidence type="ECO:0000313" key="3">
    <source>
        <dbReference type="Proteomes" id="UP000287651"/>
    </source>
</evidence>
<evidence type="ECO:0000256" key="1">
    <source>
        <dbReference type="SAM" id="MobiDB-lite"/>
    </source>
</evidence>
<sequence length="122" mass="13055">MVGPQWPAPPPLLGFTRKRGAEEGGDRKSTRGEFETRDVLGDDVVEAVGVDVEKGNVGQEAGLHEEVLDDIGLVKVNADNDVDRGVVRCYNAEDTITISHIGANPIAEEVVGVKVHDLLLCP</sequence>
<organism evidence="2 3">
    <name type="scientific">Ensete ventricosum</name>
    <name type="common">Abyssinian banana</name>
    <name type="synonym">Musa ensete</name>
    <dbReference type="NCBI Taxonomy" id="4639"/>
    <lineage>
        <taxon>Eukaryota</taxon>
        <taxon>Viridiplantae</taxon>
        <taxon>Streptophyta</taxon>
        <taxon>Embryophyta</taxon>
        <taxon>Tracheophyta</taxon>
        <taxon>Spermatophyta</taxon>
        <taxon>Magnoliopsida</taxon>
        <taxon>Liliopsida</taxon>
        <taxon>Zingiberales</taxon>
        <taxon>Musaceae</taxon>
        <taxon>Ensete</taxon>
    </lineage>
</organism>
<dbReference type="EMBL" id="AMZH03013720">
    <property type="protein sequence ID" value="RRT48798.1"/>
    <property type="molecule type" value="Genomic_DNA"/>
</dbReference>
<comment type="caution">
    <text evidence="2">The sequence shown here is derived from an EMBL/GenBank/DDBJ whole genome shotgun (WGS) entry which is preliminary data.</text>
</comment>
<reference evidence="2 3" key="1">
    <citation type="journal article" date="2014" name="Agronomy (Basel)">
        <title>A Draft Genome Sequence for Ensete ventricosum, the Drought-Tolerant Tree Against Hunger.</title>
        <authorList>
            <person name="Harrison J."/>
            <person name="Moore K.A."/>
            <person name="Paszkiewicz K."/>
            <person name="Jones T."/>
            <person name="Grant M."/>
            <person name="Ambacheew D."/>
            <person name="Muzemil S."/>
            <person name="Studholme D.J."/>
        </authorList>
    </citation>
    <scope>NUCLEOTIDE SEQUENCE [LARGE SCALE GENOMIC DNA]</scope>
</reference>
<evidence type="ECO:0000313" key="2">
    <source>
        <dbReference type="EMBL" id="RRT48798.1"/>
    </source>
</evidence>
<protein>
    <submittedName>
        <fullName evidence="2">Uncharacterized protein</fullName>
    </submittedName>
</protein>